<keyword evidence="2" id="KW-1185">Reference proteome</keyword>
<evidence type="ECO:0000313" key="2">
    <source>
        <dbReference type="Proteomes" id="UP001213799"/>
    </source>
</evidence>
<dbReference type="Gene3D" id="2.120.10.30">
    <property type="entry name" value="TolB, C-terminal domain"/>
    <property type="match status" value="1"/>
</dbReference>
<name>A0AAD6DMZ7_9EURO</name>
<dbReference type="RefSeq" id="XP_056747628.1">
    <property type="nucleotide sequence ID" value="XM_056902341.1"/>
</dbReference>
<dbReference type="InterPro" id="IPR011042">
    <property type="entry name" value="6-blade_b-propeller_TolB-like"/>
</dbReference>
<reference evidence="1" key="1">
    <citation type="journal article" date="2023" name="IMA Fungus">
        <title>Comparative genomic study of the Penicillium genus elucidates a diverse pangenome and 15 lateral gene transfer events.</title>
        <authorList>
            <person name="Petersen C."/>
            <person name="Sorensen T."/>
            <person name="Nielsen M.R."/>
            <person name="Sondergaard T.E."/>
            <person name="Sorensen J.L."/>
            <person name="Fitzpatrick D.A."/>
            <person name="Frisvad J.C."/>
            <person name="Nielsen K.L."/>
        </authorList>
    </citation>
    <scope>NUCLEOTIDE SEQUENCE</scope>
    <source>
        <strain evidence="1">IBT 12815</strain>
    </source>
</reference>
<gene>
    <name evidence="1" type="ORF">N7537_011287</name>
</gene>
<dbReference type="GeneID" id="81592583"/>
<dbReference type="EMBL" id="JAQJAE010000006">
    <property type="protein sequence ID" value="KAJ5588609.1"/>
    <property type="molecule type" value="Genomic_DNA"/>
</dbReference>
<accession>A0AAD6DMZ7</accession>
<reference evidence="1" key="2">
    <citation type="submission" date="2023-01" db="EMBL/GenBank/DDBJ databases">
        <authorList>
            <person name="Petersen C."/>
        </authorList>
    </citation>
    <scope>NUCLEOTIDE SEQUENCE</scope>
    <source>
        <strain evidence="1">IBT 12815</strain>
    </source>
</reference>
<evidence type="ECO:0000313" key="1">
    <source>
        <dbReference type="EMBL" id="KAJ5588609.1"/>
    </source>
</evidence>
<evidence type="ECO:0008006" key="3">
    <source>
        <dbReference type="Google" id="ProtNLM"/>
    </source>
</evidence>
<sequence>MAEVIGVVSGAITFATVLVQIGKTIITLKECYNDLRDAPDDLRNEAALQSLAYCKEAANELDTVCNDIVRDVKSPSRLRRSFKSVKIVIQKGKIEKYMDHLRNVIQLLMWSEQCYNRALTQAHIQAQSQLIIETMVKLDTARSSSENFRTTTTMEGVESFANNTESVVVSQDKGLNFAQSSSYRWRLSLPHWITSEILEVAAMKAPGGWNCYLRAYGVIPRDAKATLHVMIGDIQGLQDLFASGQASPFDRIESSHGESLLHPGIGYMWRIETKYLNDALHNDTTVDLLSNYVEPFSLTPSSTGGTAIDAKGNIYYSDGDRQGCTGFVQPDSKTNTIMKPIYVYNIETGNNPSPIDHA</sequence>
<proteinExistence type="predicted"/>
<dbReference type="AlphaFoldDB" id="A0AAD6DMZ7"/>
<comment type="caution">
    <text evidence="1">The sequence shown here is derived from an EMBL/GenBank/DDBJ whole genome shotgun (WGS) entry which is preliminary data.</text>
</comment>
<organism evidence="1 2">
    <name type="scientific">Penicillium hordei</name>
    <dbReference type="NCBI Taxonomy" id="40994"/>
    <lineage>
        <taxon>Eukaryota</taxon>
        <taxon>Fungi</taxon>
        <taxon>Dikarya</taxon>
        <taxon>Ascomycota</taxon>
        <taxon>Pezizomycotina</taxon>
        <taxon>Eurotiomycetes</taxon>
        <taxon>Eurotiomycetidae</taxon>
        <taxon>Eurotiales</taxon>
        <taxon>Aspergillaceae</taxon>
        <taxon>Penicillium</taxon>
    </lineage>
</organism>
<protein>
    <recommendedName>
        <fullName evidence="3">Fungal N-terminal domain-containing protein</fullName>
    </recommendedName>
</protein>
<dbReference type="Proteomes" id="UP001213799">
    <property type="component" value="Unassembled WGS sequence"/>
</dbReference>